<gene>
    <name evidence="1" type="ORF">OED52_13645</name>
</gene>
<evidence type="ECO:0000313" key="2">
    <source>
        <dbReference type="Proteomes" id="UP001156484"/>
    </source>
</evidence>
<dbReference type="Proteomes" id="UP001156484">
    <property type="component" value="Chromosome"/>
</dbReference>
<sequence length="239" mass="26041">MSCNWPVDRSCLPEAETPEEWLKQRHAEDLAVSVLWALSGRQFGQCPVIARPCPTPCPSLSGYSLGPGRYPLFDDGRWLEVNCGCYGACEASGPTVIHLPGPVGEIAEVKIEGIVLDEAAYRLEGDRLYRTDGKPWPHQNLLAPLDSDGTWSVTYTRGHPVPAGVGTLVGLLTKEFLAACSGGKCRLPRRVQSVSRQGVTYQMVDPTDIYASGKTGIPEIDLWLSSVNPIALQQRPVVR</sequence>
<dbReference type="EMBL" id="CP107551">
    <property type="protein sequence ID" value="UYP17715.1"/>
    <property type="molecule type" value="Genomic_DNA"/>
</dbReference>
<keyword evidence="2" id="KW-1185">Reference proteome</keyword>
<name>A0ACD4DCA5_9NOCA</name>
<proteinExistence type="predicted"/>
<protein>
    <submittedName>
        <fullName evidence="1">Uncharacterized protein</fullName>
    </submittedName>
</protein>
<organism evidence="1 2">
    <name type="scientific">Rhodococcus sacchari</name>
    <dbReference type="NCBI Taxonomy" id="2962047"/>
    <lineage>
        <taxon>Bacteria</taxon>
        <taxon>Bacillati</taxon>
        <taxon>Actinomycetota</taxon>
        <taxon>Actinomycetes</taxon>
        <taxon>Mycobacteriales</taxon>
        <taxon>Nocardiaceae</taxon>
        <taxon>Rhodococcus</taxon>
    </lineage>
</organism>
<evidence type="ECO:0000313" key="1">
    <source>
        <dbReference type="EMBL" id="UYP17715.1"/>
    </source>
</evidence>
<accession>A0ACD4DCA5</accession>
<reference evidence="1" key="1">
    <citation type="submission" date="2022-10" db="EMBL/GenBank/DDBJ databases">
        <title>Rhodococcus ferula Z13 complete genome.</title>
        <authorList>
            <person name="Long X."/>
            <person name="Zang M."/>
        </authorList>
    </citation>
    <scope>NUCLEOTIDE SEQUENCE</scope>
    <source>
        <strain evidence="1">Z13</strain>
    </source>
</reference>